<sequence length="316" mass="36854">MKTTSFWQRMGFHEWFLKREATYDIKQAPPLTADDIYKYIIQKFEDSVKELSFANRIVFFHEYIVCFNEEDYTQFTQNKKGIFGLIVQECVKQFYNILERYNNEGKVVAPSSSKWVFRFAAHPEYLRGDKSVIGKLMPGSIHQKKESLRVTFIPRQTGIAETFDVNPELLDGFIFYSDGYYEIAYDQHFSMHDKAVKNSESKLLARFETIVPDKEFAGKKIEYYMRETDILISGKDEAADKEDVFRIPSEWVNTPHLRVKFNNDDQKFYLASFGEKTLVNENEVVASNTDNPVWVPLPLNSRIVLNGIVGVNIFKS</sequence>
<reference evidence="1 2" key="1">
    <citation type="submission" date="2016-10" db="EMBL/GenBank/DDBJ databases">
        <authorList>
            <person name="de Groot N.N."/>
        </authorList>
    </citation>
    <scope>NUCLEOTIDE SEQUENCE [LARGE SCALE GENOMIC DNA]</scope>
    <source>
        <strain evidence="1 2">DSM 28286</strain>
    </source>
</reference>
<name>A0A1I5YA10_9BACT</name>
<dbReference type="EMBL" id="FOXQ01000011">
    <property type="protein sequence ID" value="SFQ41046.1"/>
    <property type="molecule type" value="Genomic_DNA"/>
</dbReference>
<gene>
    <name evidence="1" type="ORF">SAMN05444277_11156</name>
</gene>
<evidence type="ECO:0000313" key="1">
    <source>
        <dbReference type="EMBL" id="SFQ41046.1"/>
    </source>
</evidence>
<evidence type="ECO:0000313" key="2">
    <source>
        <dbReference type="Proteomes" id="UP000199031"/>
    </source>
</evidence>
<dbReference type="STRING" id="1465490.SAMN05444277_11156"/>
<dbReference type="OrthoDB" id="635356at2"/>
<dbReference type="AlphaFoldDB" id="A0A1I5YA10"/>
<organism evidence="1 2">
    <name type="scientific">Parafilimonas terrae</name>
    <dbReference type="NCBI Taxonomy" id="1465490"/>
    <lineage>
        <taxon>Bacteria</taxon>
        <taxon>Pseudomonadati</taxon>
        <taxon>Bacteroidota</taxon>
        <taxon>Chitinophagia</taxon>
        <taxon>Chitinophagales</taxon>
        <taxon>Chitinophagaceae</taxon>
        <taxon>Parafilimonas</taxon>
    </lineage>
</organism>
<proteinExistence type="predicted"/>
<protein>
    <submittedName>
        <fullName evidence="1">Uncharacterized protein</fullName>
    </submittedName>
</protein>
<dbReference type="RefSeq" id="WP_090660951.1">
    <property type="nucleotide sequence ID" value="NZ_FOXQ01000011.1"/>
</dbReference>
<keyword evidence="2" id="KW-1185">Reference proteome</keyword>
<accession>A0A1I5YA10</accession>
<dbReference type="Proteomes" id="UP000199031">
    <property type="component" value="Unassembled WGS sequence"/>
</dbReference>